<evidence type="ECO:0000313" key="4">
    <source>
        <dbReference type="EMBL" id="KKK25204.1"/>
    </source>
</evidence>
<evidence type="ECO:0000256" key="3">
    <source>
        <dbReference type="ARBA" id="ARBA00023002"/>
    </source>
</evidence>
<dbReference type="EMBL" id="JZBS01000809">
    <property type="protein sequence ID" value="KKK25204.1"/>
    <property type="molecule type" value="Genomic_DNA"/>
</dbReference>
<evidence type="ECO:0000313" key="5">
    <source>
        <dbReference type="Proteomes" id="UP000034291"/>
    </source>
</evidence>
<organism evidence="4 5">
    <name type="scientific">Aspergillus rambellii</name>
    <dbReference type="NCBI Taxonomy" id="308745"/>
    <lineage>
        <taxon>Eukaryota</taxon>
        <taxon>Fungi</taxon>
        <taxon>Dikarya</taxon>
        <taxon>Ascomycota</taxon>
        <taxon>Pezizomycotina</taxon>
        <taxon>Eurotiomycetes</taxon>
        <taxon>Eurotiomycetidae</taxon>
        <taxon>Eurotiales</taxon>
        <taxon>Aspergillaceae</taxon>
        <taxon>Aspergillus</taxon>
        <taxon>Aspergillus subgen. Nidulantes</taxon>
    </lineage>
</organism>
<dbReference type="OrthoDB" id="4131217at2759"/>
<reference evidence="4 5" key="1">
    <citation type="submission" date="2015-02" db="EMBL/GenBank/DDBJ databases">
        <title>Draft Genome Sequences of Two Closely-Related Aflatoxigenic Aspergillus Species Obtained from the Cote d'Ivoire.</title>
        <authorList>
            <person name="Moore G.G."/>
            <person name="Beltz S.B."/>
            <person name="Mack B.M."/>
        </authorList>
    </citation>
    <scope>NUCLEOTIDE SEQUENCE [LARGE SCALE GENOMIC DNA]</scope>
    <source>
        <strain evidence="4 5">SRRC1468</strain>
    </source>
</reference>
<dbReference type="InterPro" id="IPR036291">
    <property type="entry name" value="NAD(P)-bd_dom_sf"/>
</dbReference>
<dbReference type="PANTHER" id="PTHR43180:SF66">
    <property type="entry name" value="SHORT-CHAIN DEHYDROGENASE_REDUCTASE FAMILY PROTEIN"/>
    <property type="match status" value="1"/>
</dbReference>
<keyword evidence="5" id="KW-1185">Reference proteome</keyword>
<dbReference type="CDD" id="cd05233">
    <property type="entry name" value="SDR_c"/>
    <property type="match status" value="1"/>
</dbReference>
<dbReference type="PANTHER" id="PTHR43180">
    <property type="entry name" value="3-OXOACYL-(ACYL-CARRIER-PROTEIN) REDUCTASE (AFU_ORTHOLOGUE AFUA_6G11210)"/>
    <property type="match status" value="1"/>
</dbReference>
<dbReference type="PRINTS" id="PR00080">
    <property type="entry name" value="SDRFAMILY"/>
</dbReference>
<dbReference type="AlphaFoldDB" id="A0A0F8V0C4"/>
<accession>A0A0F8V0C4</accession>
<dbReference type="SUPFAM" id="SSF51735">
    <property type="entry name" value="NAD(P)-binding Rossmann-fold domains"/>
    <property type="match status" value="1"/>
</dbReference>
<evidence type="ECO:0000256" key="2">
    <source>
        <dbReference type="ARBA" id="ARBA00022857"/>
    </source>
</evidence>
<dbReference type="Proteomes" id="UP000034291">
    <property type="component" value="Unassembled WGS sequence"/>
</dbReference>
<protein>
    <submittedName>
        <fullName evidence="4">3-oxoacyl-(Acyl-carrier-protein)</fullName>
    </submittedName>
</protein>
<keyword evidence="2" id="KW-0521">NADP</keyword>
<proteinExistence type="inferred from homology"/>
<sequence length="314" mass="33121">MSGTARHRLQALSQQLVEGIPDAGSFEDIPKIRQVAQDSVGPRVKDKVAIITGANSPQGIGRATAHQYAHNGAKAVYLCDYNASHLATHKREMESLYPGVDVHIRQFDAGDEPAVKAVVEDAIATYNRVDIFFANAGVLGHAKIFTEITPEEFERTLRCNTIGVFLAAKHASIAMNHTSPEKPYPAGSIICTASVAGLRSNAGSTDYSASKAAVVSIAQTCAYQLAGSGIRINAICPGLIETGMTHAMFEAARARGTQRKIGQLNPLQRGAVADEVARVALFLGSDESSYVNGQAWAVCGGLSAGHPVVPGKLA</sequence>
<dbReference type="InterPro" id="IPR002347">
    <property type="entry name" value="SDR_fam"/>
</dbReference>
<comment type="similarity">
    <text evidence="1">Belongs to the short-chain dehydrogenases/reductases (SDR) family.</text>
</comment>
<comment type="caution">
    <text evidence="4">The sequence shown here is derived from an EMBL/GenBank/DDBJ whole genome shotgun (WGS) entry which is preliminary data.</text>
</comment>
<dbReference type="Gene3D" id="3.40.50.720">
    <property type="entry name" value="NAD(P)-binding Rossmann-like Domain"/>
    <property type="match status" value="1"/>
</dbReference>
<keyword evidence="3" id="KW-0560">Oxidoreductase</keyword>
<name>A0A0F8V0C4_9EURO</name>
<evidence type="ECO:0000256" key="1">
    <source>
        <dbReference type="ARBA" id="ARBA00006484"/>
    </source>
</evidence>
<dbReference type="PRINTS" id="PR00081">
    <property type="entry name" value="GDHRDH"/>
</dbReference>
<dbReference type="FunFam" id="3.40.50.720:FF:000084">
    <property type="entry name" value="Short-chain dehydrogenase reductase"/>
    <property type="match status" value="1"/>
</dbReference>
<dbReference type="STRING" id="308745.A0A0F8V0C4"/>
<dbReference type="GO" id="GO:0016491">
    <property type="term" value="F:oxidoreductase activity"/>
    <property type="evidence" value="ECO:0007669"/>
    <property type="project" value="UniProtKB-KW"/>
</dbReference>
<gene>
    <name evidence="4" type="ORF">ARAM_001055</name>
</gene>
<dbReference type="Pfam" id="PF13561">
    <property type="entry name" value="adh_short_C2"/>
    <property type="match status" value="1"/>
</dbReference>